<dbReference type="OrthoDB" id="2679959at2"/>
<dbReference type="AlphaFoldDB" id="A0A0A3IFY3"/>
<feature type="transmembrane region" description="Helical" evidence="1">
    <location>
        <begin position="32"/>
        <end position="51"/>
    </location>
</feature>
<protein>
    <recommendedName>
        <fullName evidence="4">YlaF family protein</fullName>
    </recommendedName>
</protein>
<dbReference type="Proteomes" id="UP000030408">
    <property type="component" value="Unassembled WGS sequence"/>
</dbReference>
<organism evidence="2 3">
    <name type="scientific">Ureibacillus sinduriensis BLB-1 = JCM 15800</name>
    <dbReference type="NCBI Taxonomy" id="1384057"/>
    <lineage>
        <taxon>Bacteria</taxon>
        <taxon>Bacillati</taxon>
        <taxon>Bacillota</taxon>
        <taxon>Bacilli</taxon>
        <taxon>Bacillales</taxon>
        <taxon>Caryophanaceae</taxon>
        <taxon>Ureibacillus</taxon>
    </lineage>
</organism>
<evidence type="ECO:0008006" key="4">
    <source>
        <dbReference type="Google" id="ProtNLM"/>
    </source>
</evidence>
<dbReference type="Pfam" id="PF17259">
    <property type="entry name" value="DUF5325"/>
    <property type="match status" value="1"/>
</dbReference>
<keyword evidence="1" id="KW-0812">Transmembrane</keyword>
<evidence type="ECO:0000313" key="2">
    <source>
        <dbReference type="EMBL" id="KGR73762.1"/>
    </source>
</evidence>
<evidence type="ECO:0000256" key="1">
    <source>
        <dbReference type="SAM" id="Phobius"/>
    </source>
</evidence>
<name>A0A0A3IFY3_9BACL</name>
<gene>
    <name evidence="2" type="ORF">CD33_17255</name>
</gene>
<keyword evidence="1" id="KW-1133">Transmembrane helix</keyword>
<keyword evidence="3" id="KW-1185">Reference proteome</keyword>
<accession>A0A0A3IFY3</accession>
<reference evidence="2 3" key="1">
    <citation type="submission" date="2014-02" db="EMBL/GenBank/DDBJ databases">
        <title>Draft genome sequence of Lysinibacillus sinduriensis JCM 15800.</title>
        <authorList>
            <person name="Zhang F."/>
            <person name="Wang G."/>
            <person name="Zhang L."/>
        </authorList>
    </citation>
    <scope>NUCLEOTIDE SEQUENCE [LARGE SCALE GENOMIC DNA]</scope>
    <source>
        <strain evidence="2 3">JCM 15800</strain>
    </source>
</reference>
<dbReference type="RefSeq" id="WP_036202632.1">
    <property type="nucleotide sequence ID" value="NZ_AVCY01000001.1"/>
</dbReference>
<dbReference type="EMBL" id="JPVO01000055">
    <property type="protein sequence ID" value="KGR73762.1"/>
    <property type="molecule type" value="Genomic_DNA"/>
</dbReference>
<proteinExistence type="predicted"/>
<feature type="transmembrane region" description="Helical" evidence="1">
    <location>
        <begin position="7"/>
        <end position="26"/>
    </location>
</feature>
<evidence type="ECO:0000313" key="3">
    <source>
        <dbReference type="Proteomes" id="UP000030408"/>
    </source>
</evidence>
<dbReference type="STRING" id="1384057.CD33_17255"/>
<sequence length="61" mass="6557">MNKAKAVMFIFAVAAMLSMISIGYAIAAKTILGAFAGIVALCAVMFIGFKIKRKFREQGLL</sequence>
<comment type="caution">
    <text evidence="2">The sequence shown here is derived from an EMBL/GenBank/DDBJ whole genome shotgun (WGS) entry which is preliminary data.</text>
</comment>
<dbReference type="eggNOG" id="ENOG50339VK">
    <property type="taxonomic scope" value="Bacteria"/>
</dbReference>
<dbReference type="InterPro" id="IPR035211">
    <property type="entry name" value="DUF5325"/>
</dbReference>
<keyword evidence="1" id="KW-0472">Membrane</keyword>